<dbReference type="Proteomes" id="UP000321258">
    <property type="component" value="Unassembled WGS sequence"/>
</dbReference>
<protein>
    <submittedName>
        <fullName evidence="1">Uncharacterized protein</fullName>
    </submittedName>
</protein>
<proteinExistence type="predicted"/>
<dbReference type="EMBL" id="BJZT01000032">
    <property type="protein sequence ID" value="GEP00632.1"/>
    <property type="molecule type" value="Genomic_DNA"/>
</dbReference>
<comment type="caution">
    <text evidence="1">The sequence shown here is derived from an EMBL/GenBank/DDBJ whole genome shotgun (WGS) entry which is preliminary data.</text>
</comment>
<keyword evidence="2" id="KW-1185">Reference proteome</keyword>
<reference evidence="1 2" key="1">
    <citation type="submission" date="2019-07" db="EMBL/GenBank/DDBJ databases">
        <title>Whole genome shotgun sequence of Methylobacterium haplocladii NBRC 107714.</title>
        <authorList>
            <person name="Hosoyama A."/>
            <person name="Uohara A."/>
            <person name="Ohji S."/>
            <person name="Ichikawa N."/>
        </authorList>
    </citation>
    <scope>NUCLEOTIDE SEQUENCE [LARGE SCALE GENOMIC DNA]</scope>
    <source>
        <strain evidence="1 2">NBRC 107714</strain>
    </source>
</reference>
<name>A0A512ISE0_9HYPH</name>
<evidence type="ECO:0000313" key="1">
    <source>
        <dbReference type="EMBL" id="GEP00632.1"/>
    </source>
</evidence>
<evidence type="ECO:0000313" key="2">
    <source>
        <dbReference type="Proteomes" id="UP000321258"/>
    </source>
</evidence>
<dbReference type="RefSeq" id="WP_147080078.1">
    <property type="nucleotide sequence ID" value="NZ_BJZT01000032.1"/>
</dbReference>
<accession>A0A512ISE0</accession>
<gene>
    <name evidence="1" type="ORF">MHA02_30190</name>
</gene>
<organism evidence="1 2">
    <name type="scientific">Methylobacterium haplocladii</name>
    <dbReference type="NCBI Taxonomy" id="1176176"/>
    <lineage>
        <taxon>Bacteria</taxon>
        <taxon>Pseudomonadati</taxon>
        <taxon>Pseudomonadota</taxon>
        <taxon>Alphaproteobacteria</taxon>
        <taxon>Hyphomicrobiales</taxon>
        <taxon>Methylobacteriaceae</taxon>
        <taxon>Methylobacterium</taxon>
    </lineage>
</organism>
<dbReference type="AlphaFoldDB" id="A0A512ISE0"/>
<sequence>MQLTIEVGELKVLASGVLLVDSGRDVKFTIEGNVFELMIDKDGPPYEKVGTNHIRAYFNTDKMVSTSSMIGDYNGRPLMISIRVQQQGTHIRQVFYTLGHH</sequence>